<sequence>MHFLLSDTGGSVTPLPGHCSYKNVTLPERRTCNKSVGASYTFFRSSNEEFLLDLEFTVGVACLLCEGIPCLEQYVSKESRMRQLVGLGTGDV</sequence>
<dbReference type="AlphaFoldDB" id="A0A0L6UWK6"/>
<accession>A0A0L6UWK6</accession>
<dbReference type="OrthoDB" id="10653184at2759"/>
<organism evidence="1 2">
    <name type="scientific">Puccinia sorghi</name>
    <dbReference type="NCBI Taxonomy" id="27349"/>
    <lineage>
        <taxon>Eukaryota</taxon>
        <taxon>Fungi</taxon>
        <taxon>Dikarya</taxon>
        <taxon>Basidiomycota</taxon>
        <taxon>Pucciniomycotina</taxon>
        <taxon>Pucciniomycetes</taxon>
        <taxon>Pucciniales</taxon>
        <taxon>Pucciniaceae</taxon>
        <taxon>Puccinia</taxon>
    </lineage>
</organism>
<dbReference type="Proteomes" id="UP000037035">
    <property type="component" value="Unassembled WGS sequence"/>
</dbReference>
<evidence type="ECO:0000313" key="2">
    <source>
        <dbReference type="Proteomes" id="UP000037035"/>
    </source>
</evidence>
<reference evidence="1 2" key="1">
    <citation type="submission" date="2015-08" db="EMBL/GenBank/DDBJ databases">
        <title>Next Generation Sequencing and Analysis of the Genome of Puccinia sorghi L Schw, the Causal Agent of Maize Common Rust.</title>
        <authorList>
            <person name="Rochi L."/>
            <person name="Burguener G."/>
            <person name="Darino M."/>
            <person name="Turjanski A."/>
            <person name="Kreff E."/>
            <person name="Dieguez M.J."/>
            <person name="Sacco F."/>
        </authorList>
    </citation>
    <scope>NUCLEOTIDE SEQUENCE [LARGE SCALE GENOMIC DNA]</scope>
    <source>
        <strain evidence="1 2">RO10H11247</strain>
    </source>
</reference>
<gene>
    <name evidence="1" type="ORF">VP01_3401g1</name>
</gene>
<keyword evidence="2" id="KW-1185">Reference proteome</keyword>
<comment type="caution">
    <text evidence="1">The sequence shown here is derived from an EMBL/GenBank/DDBJ whole genome shotgun (WGS) entry which is preliminary data.</text>
</comment>
<name>A0A0L6UWK6_9BASI</name>
<dbReference type="VEuPathDB" id="FungiDB:VP01_3401g1"/>
<proteinExistence type="predicted"/>
<dbReference type="EMBL" id="LAVV01008393">
    <property type="protein sequence ID" value="KNZ52903.1"/>
    <property type="molecule type" value="Genomic_DNA"/>
</dbReference>
<evidence type="ECO:0000313" key="1">
    <source>
        <dbReference type="EMBL" id="KNZ52903.1"/>
    </source>
</evidence>
<protein>
    <submittedName>
        <fullName evidence="1">Uncharacterized protein</fullName>
    </submittedName>
</protein>